<keyword evidence="2" id="KW-0285">Flavoprotein</keyword>
<evidence type="ECO:0000259" key="7">
    <source>
        <dbReference type="Pfam" id="PF01494"/>
    </source>
</evidence>
<feature type="domain" description="FAD-binding" evidence="7">
    <location>
        <begin position="115"/>
        <end position="365"/>
    </location>
</feature>
<dbReference type="SUPFAM" id="SSF51905">
    <property type="entry name" value="FAD/NAD(P)-binding domain"/>
    <property type="match status" value="1"/>
</dbReference>
<comment type="cofactor">
    <cofactor evidence="1">
        <name>FAD</name>
        <dbReference type="ChEBI" id="CHEBI:57692"/>
    </cofactor>
</comment>
<feature type="signal peptide" evidence="6">
    <location>
        <begin position="1"/>
        <end position="16"/>
    </location>
</feature>
<evidence type="ECO:0000256" key="1">
    <source>
        <dbReference type="ARBA" id="ARBA00001974"/>
    </source>
</evidence>
<dbReference type="InterPro" id="IPR002938">
    <property type="entry name" value="FAD-bd"/>
</dbReference>
<name>A0ABR4AIW0_9LECA</name>
<proteinExistence type="predicted"/>
<organism evidence="8 9">
    <name type="scientific">Lepraria finkii</name>
    <dbReference type="NCBI Taxonomy" id="1340010"/>
    <lineage>
        <taxon>Eukaryota</taxon>
        <taxon>Fungi</taxon>
        <taxon>Dikarya</taxon>
        <taxon>Ascomycota</taxon>
        <taxon>Pezizomycotina</taxon>
        <taxon>Lecanoromycetes</taxon>
        <taxon>OSLEUM clade</taxon>
        <taxon>Lecanoromycetidae</taxon>
        <taxon>Lecanorales</taxon>
        <taxon>Lecanorineae</taxon>
        <taxon>Stereocaulaceae</taxon>
        <taxon>Lepraria</taxon>
    </lineage>
</organism>
<accession>A0ABR4AIW0</accession>
<dbReference type="Pfam" id="PF01494">
    <property type="entry name" value="FAD_binding_3"/>
    <property type="match status" value="1"/>
</dbReference>
<comment type="caution">
    <text evidence="8">The sequence shown here is derived from an EMBL/GenBank/DDBJ whole genome shotgun (WGS) entry which is preliminary data.</text>
</comment>
<dbReference type="Gene3D" id="3.50.50.60">
    <property type="entry name" value="FAD/NAD(P)-binding domain"/>
    <property type="match status" value="1"/>
</dbReference>
<evidence type="ECO:0000256" key="6">
    <source>
        <dbReference type="SAM" id="SignalP"/>
    </source>
</evidence>
<keyword evidence="5" id="KW-0503">Monooxygenase</keyword>
<evidence type="ECO:0000313" key="9">
    <source>
        <dbReference type="Proteomes" id="UP001590951"/>
    </source>
</evidence>
<reference evidence="8 9" key="1">
    <citation type="submission" date="2024-09" db="EMBL/GenBank/DDBJ databases">
        <title>Rethinking Asexuality: The Enigmatic Case of Functional Sexual Genes in Lepraria (Stereocaulaceae).</title>
        <authorList>
            <person name="Doellman M."/>
            <person name="Sun Y."/>
            <person name="Barcenas-Pena A."/>
            <person name="Lumbsch H.T."/>
            <person name="Grewe F."/>
        </authorList>
    </citation>
    <scope>NUCLEOTIDE SEQUENCE [LARGE SCALE GENOMIC DNA]</scope>
    <source>
        <strain evidence="8 9">Grewe 0041</strain>
    </source>
</reference>
<evidence type="ECO:0000313" key="8">
    <source>
        <dbReference type="EMBL" id="KAL2045105.1"/>
    </source>
</evidence>
<evidence type="ECO:0000256" key="3">
    <source>
        <dbReference type="ARBA" id="ARBA00022827"/>
    </source>
</evidence>
<dbReference type="EMBL" id="JBHFEH010000166">
    <property type="protein sequence ID" value="KAL2045105.1"/>
    <property type="molecule type" value="Genomic_DNA"/>
</dbReference>
<dbReference type="PANTHER" id="PTHR47178:SF6">
    <property type="entry name" value="FAD-BINDING DOMAIN-CONTAINING PROTEIN"/>
    <property type="match status" value="1"/>
</dbReference>
<keyword evidence="4" id="KW-0560">Oxidoreductase</keyword>
<evidence type="ECO:0000256" key="2">
    <source>
        <dbReference type="ARBA" id="ARBA00022630"/>
    </source>
</evidence>
<dbReference type="PRINTS" id="PR00420">
    <property type="entry name" value="RNGMNOXGNASE"/>
</dbReference>
<evidence type="ECO:0000256" key="5">
    <source>
        <dbReference type="ARBA" id="ARBA00023033"/>
    </source>
</evidence>
<gene>
    <name evidence="8" type="ORF">ABVK25_012233</name>
</gene>
<sequence>MHVLIIGAGLGGLSLAQSLQKQGVSFEIFERDADENARFQGWAIALHSIIDKLSSSFPSDMPDLRASTNHLAPLKLPAQIAMYLPGRKDRLGFQDSPQMPIIRAERRRLRDWLATNIPVQWGRRVTRIEHDNDGVSVYFKDGSSAKGDILVGADGIKSVVREHILHRPSTDLLKVVPLATIVGQLTLSGEAFKRQLSLGHSGYMCIRPDLGFVSFVGLHYVLPDGLSGRYYWNFMQTDPDVSNPDHWLQKASQQEKLDYTLKSITKMPPKLREIFEMTPVDEIKPESYVWCDLELESLPAGRVLLVGDAAHAMTPFRGEGGYHTLIDTLILSKILGELDTGGKFKDVAAVQQAVAGYNDEMLRRGGQAVRDSRNLHANAARVGPDGKPLVVEMMSLPDVEIVLGAEA</sequence>
<dbReference type="InterPro" id="IPR036188">
    <property type="entry name" value="FAD/NAD-bd_sf"/>
</dbReference>
<keyword evidence="9" id="KW-1185">Reference proteome</keyword>
<dbReference type="Proteomes" id="UP001590951">
    <property type="component" value="Unassembled WGS sequence"/>
</dbReference>
<keyword evidence="6" id="KW-0732">Signal</keyword>
<protein>
    <recommendedName>
        <fullName evidence="7">FAD-binding domain-containing protein</fullName>
    </recommendedName>
</protein>
<keyword evidence="3" id="KW-0274">FAD</keyword>
<dbReference type="PANTHER" id="PTHR47178">
    <property type="entry name" value="MONOOXYGENASE, FAD-BINDING"/>
    <property type="match status" value="1"/>
</dbReference>
<evidence type="ECO:0000256" key="4">
    <source>
        <dbReference type="ARBA" id="ARBA00023002"/>
    </source>
</evidence>
<feature type="chain" id="PRO_5047049840" description="FAD-binding domain-containing protein" evidence="6">
    <location>
        <begin position="17"/>
        <end position="407"/>
    </location>
</feature>
<dbReference type="Pfam" id="PF13450">
    <property type="entry name" value="NAD_binding_8"/>
    <property type="match status" value="1"/>
</dbReference>